<protein>
    <submittedName>
        <fullName evidence="2">Uncharacterized protein</fullName>
    </submittedName>
</protein>
<reference evidence="3" key="1">
    <citation type="submission" date="2016-05" db="EMBL/GenBank/DDBJ databases">
        <title>Draft genome of Corynebacterium afermentans subsp. afermentans LCDC 88199T.</title>
        <authorList>
            <person name="Bernier A.-M."/>
            <person name="Bernard K."/>
        </authorList>
    </citation>
    <scope>NUCLEOTIDE SEQUENCE [LARGE SCALE GENOMIC DNA]</scope>
    <source>
        <strain evidence="3">NML120819</strain>
    </source>
</reference>
<keyword evidence="1" id="KW-0812">Transmembrane</keyword>
<evidence type="ECO:0000313" key="2">
    <source>
        <dbReference type="EMBL" id="OAM19372.1"/>
    </source>
</evidence>
<name>A0A1A9RIK3_EIKCO</name>
<keyword evidence="1" id="KW-0472">Membrane</keyword>
<gene>
    <name evidence="2" type="ORF">A7P89_11850</name>
</gene>
<dbReference type="EMBL" id="LXSH01000034">
    <property type="protein sequence ID" value="OAM19372.1"/>
    <property type="molecule type" value="Genomic_DNA"/>
</dbReference>
<evidence type="ECO:0000313" key="3">
    <source>
        <dbReference type="Proteomes" id="UP000078103"/>
    </source>
</evidence>
<comment type="caution">
    <text evidence="2">The sequence shown here is derived from an EMBL/GenBank/DDBJ whole genome shotgun (WGS) entry which is preliminary data.</text>
</comment>
<feature type="transmembrane region" description="Helical" evidence="1">
    <location>
        <begin position="15"/>
        <end position="42"/>
    </location>
</feature>
<sequence length="60" mass="6663">MGYARLCGVRLWQVLLGYIASFCALVVTAMAIMVLFAAAGIISQTQLEQNMQRWQQVTTP</sequence>
<organism evidence="2 3">
    <name type="scientific">Eikenella corrodens</name>
    <dbReference type="NCBI Taxonomy" id="539"/>
    <lineage>
        <taxon>Bacteria</taxon>
        <taxon>Pseudomonadati</taxon>
        <taxon>Pseudomonadota</taxon>
        <taxon>Betaproteobacteria</taxon>
        <taxon>Neisseriales</taxon>
        <taxon>Neisseriaceae</taxon>
        <taxon>Eikenella</taxon>
    </lineage>
</organism>
<dbReference type="AlphaFoldDB" id="A0A1A9RIK3"/>
<dbReference type="Proteomes" id="UP000078103">
    <property type="component" value="Unassembled WGS sequence"/>
</dbReference>
<evidence type="ECO:0000256" key="1">
    <source>
        <dbReference type="SAM" id="Phobius"/>
    </source>
</evidence>
<accession>A0A1A9RIK3</accession>
<keyword evidence="1" id="KW-1133">Transmembrane helix</keyword>
<proteinExistence type="predicted"/>